<keyword evidence="4 6" id="KW-0934">Plastid</keyword>
<gene>
    <name evidence="6" type="primary">ycf33</name>
</gene>
<keyword evidence="5" id="KW-0812">Transmembrane</keyword>
<geneLocation type="chloroplast" evidence="6"/>
<evidence type="ECO:0000256" key="1">
    <source>
        <dbReference type="ARBA" id="ARBA00004474"/>
    </source>
</evidence>
<comment type="subcellular location">
    <subcellularLocation>
        <location evidence="1">Plastid</location>
    </subcellularLocation>
</comment>
<dbReference type="Pfam" id="PF05421">
    <property type="entry name" value="DUF751"/>
    <property type="match status" value="1"/>
</dbReference>
<protein>
    <recommendedName>
        <fullName evidence="3">Uncharacterized protein ycf33</fullName>
    </recommendedName>
</protein>
<sequence length="64" mass="7409">MSDFWNNLSRYPRFFISSMVGLILVILAPLKNLLKVPKLRIILIISILLLFSLLYFVIKNMAAL</sequence>
<dbReference type="EMBL" id="GU591328">
    <property type="protein sequence ID" value="ADI40320.1"/>
    <property type="molecule type" value="Genomic_DNA"/>
</dbReference>
<feature type="transmembrane region" description="Helical" evidence="5">
    <location>
        <begin position="14"/>
        <end position="34"/>
    </location>
</feature>
<comment type="similarity">
    <text evidence="2">Belongs to the ycf33 family.</text>
</comment>
<dbReference type="AlphaFoldDB" id="D7PJC0"/>
<proteinExistence type="inferred from homology"/>
<evidence type="ECO:0000256" key="3">
    <source>
        <dbReference type="ARBA" id="ARBA00021584"/>
    </source>
</evidence>
<accession>D7PJC0</accession>
<organism evidence="6">
    <name type="scientific">Kryptoperidinium foliaceum</name>
    <dbReference type="NCBI Taxonomy" id="160619"/>
    <lineage>
        <taxon>Eukaryota</taxon>
        <taxon>Sar</taxon>
        <taxon>Alveolata</taxon>
        <taxon>Dinophyceae</taxon>
        <taxon>Peridiniales</taxon>
        <taxon>Kryptoperidiniaceae</taxon>
        <taxon>Kryptoperidinium</taxon>
    </lineage>
</organism>
<evidence type="ECO:0000256" key="4">
    <source>
        <dbReference type="ARBA" id="ARBA00022640"/>
    </source>
</evidence>
<keyword evidence="5" id="KW-0472">Membrane</keyword>
<evidence type="ECO:0000256" key="5">
    <source>
        <dbReference type="SAM" id="Phobius"/>
    </source>
</evidence>
<name>D7PJC0_9DINO</name>
<evidence type="ECO:0000256" key="2">
    <source>
        <dbReference type="ARBA" id="ARBA00010985"/>
    </source>
</evidence>
<feature type="transmembrane region" description="Helical" evidence="5">
    <location>
        <begin position="41"/>
        <end position="58"/>
    </location>
</feature>
<keyword evidence="6" id="KW-0150">Chloroplast</keyword>
<dbReference type="InterPro" id="IPR008470">
    <property type="entry name" value="Uncharacterised_Ycf33"/>
</dbReference>
<evidence type="ECO:0000313" key="6">
    <source>
        <dbReference type="EMBL" id="ADI40320.1"/>
    </source>
</evidence>
<reference evidence="6" key="1">
    <citation type="journal article" date="2010" name="PLoS ONE">
        <title>The complete plastid genomes of the two 'dinotoms' Durinskia baltica and Kryptoperidinium foliaceum.</title>
        <authorList>
            <person name="Imanian B."/>
            <person name="Pombert J.F."/>
            <person name="Keeling P.J."/>
        </authorList>
    </citation>
    <scope>NUCLEOTIDE SEQUENCE</scope>
    <source>
        <strain evidence="6">CCMP1326</strain>
    </source>
</reference>
<dbReference type="GO" id="GO:0009536">
    <property type="term" value="C:plastid"/>
    <property type="evidence" value="ECO:0007669"/>
    <property type="project" value="UniProtKB-SubCell"/>
</dbReference>
<keyword evidence="5" id="KW-1133">Transmembrane helix</keyword>
<dbReference type="GeneID" id="9384907"/>
<dbReference type="RefSeq" id="YP_003734535.1">
    <property type="nucleotide sequence ID" value="NC_014267.1"/>
</dbReference>